<accession>A0AC35U8N5</accession>
<evidence type="ECO:0000313" key="2">
    <source>
        <dbReference type="WBParaSite" id="RSKR_0000864350.1"/>
    </source>
</evidence>
<protein>
    <submittedName>
        <fullName evidence="2">Uncharacterized protein</fullName>
    </submittedName>
</protein>
<dbReference type="WBParaSite" id="RSKR_0000864350.1">
    <property type="protein sequence ID" value="RSKR_0000864350.1"/>
    <property type="gene ID" value="RSKR_0000864350"/>
</dbReference>
<dbReference type="Proteomes" id="UP000095286">
    <property type="component" value="Unplaced"/>
</dbReference>
<organism evidence="1 2">
    <name type="scientific">Rhabditophanes sp. KR3021</name>
    <dbReference type="NCBI Taxonomy" id="114890"/>
    <lineage>
        <taxon>Eukaryota</taxon>
        <taxon>Metazoa</taxon>
        <taxon>Ecdysozoa</taxon>
        <taxon>Nematoda</taxon>
        <taxon>Chromadorea</taxon>
        <taxon>Rhabditida</taxon>
        <taxon>Tylenchina</taxon>
        <taxon>Panagrolaimomorpha</taxon>
        <taxon>Strongyloidoidea</taxon>
        <taxon>Alloionematidae</taxon>
        <taxon>Rhabditophanes</taxon>
    </lineage>
</organism>
<proteinExistence type="predicted"/>
<sequence length="380" mass="45608">MESEVCTMHFFALRKSALTMFMTNIRWRKLPEVTRCLKFTLRNDRTLPFIGRQQLYQAMCEIIREVQRWGSKHINLFPEPNLTNPSGSKRLFNGTDHLRLFYPYFVWKHSSYQIDDYETAKEIISKECINWPLMEFQFAACYAIQDSLNNDWKFDKLRRKTIRQQIGDHPVYDFWLSVLDDPVQWKRFFRPDAPLLSQPVSLILQFAMTNGFIELVKFIWLKISITHQESIGFICWKKICFRAQHREIVQFLCHHLCTINPTGLARLTWDCFYEKIYKATLDEDDLSSFDRKDNLHKLGLLLQSWCPRLREAMLARENYRAIGDMFRKNRKEEFALFLEYLNHSQLNMARDVVDRLFDIKRTTSNRQLRQMVIRRQNTVG</sequence>
<reference evidence="2" key="1">
    <citation type="submission" date="2016-11" db="UniProtKB">
        <authorList>
            <consortium name="WormBaseParasite"/>
        </authorList>
    </citation>
    <scope>IDENTIFICATION</scope>
    <source>
        <strain evidence="2">KR3021</strain>
    </source>
</reference>
<name>A0AC35U8N5_9BILA</name>
<evidence type="ECO:0000313" key="1">
    <source>
        <dbReference type="Proteomes" id="UP000095286"/>
    </source>
</evidence>